<name>A0AAV2KRE0_KNICA</name>
<dbReference type="PROSITE" id="PS01221">
    <property type="entry name" value="PMP22_1"/>
    <property type="match status" value="1"/>
</dbReference>
<dbReference type="Proteomes" id="UP001497482">
    <property type="component" value="Chromosome 2"/>
</dbReference>
<evidence type="ECO:0000256" key="3">
    <source>
        <dbReference type="ARBA" id="ARBA00022692"/>
    </source>
</evidence>
<dbReference type="PANTHER" id="PTHR10671:SF106">
    <property type="entry name" value="LENS INTRINSIC MEMBRANE PROTEIN 2.2"/>
    <property type="match status" value="1"/>
</dbReference>
<evidence type="ECO:0000256" key="1">
    <source>
        <dbReference type="ARBA" id="ARBA00004141"/>
    </source>
</evidence>
<feature type="transmembrane region" description="Helical" evidence="6">
    <location>
        <begin position="67"/>
        <end position="87"/>
    </location>
</feature>
<protein>
    <recommendedName>
        <fullName evidence="9">Lens intrinsic membrane protein 2.2</fullName>
    </recommendedName>
</protein>
<keyword evidence="5 6" id="KW-0472">Membrane</keyword>
<proteinExistence type="inferred from homology"/>
<evidence type="ECO:0008006" key="9">
    <source>
        <dbReference type="Google" id="ProtNLM"/>
    </source>
</evidence>
<dbReference type="PANTHER" id="PTHR10671">
    <property type="entry name" value="EPITHELIAL MEMBRANE PROTEIN-RELATED"/>
    <property type="match status" value="1"/>
</dbReference>
<evidence type="ECO:0000256" key="6">
    <source>
        <dbReference type="SAM" id="Phobius"/>
    </source>
</evidence>
<reference evidence="7 8" key="1">
    <citation type="submission" date="2024-04" db="EMBL/GenBank/DDBJ databases">
        <authorList>
            <person name="Waldvogel A.-M."/>
            <person name="Schoenle A."/>
        </authorList>
    </citation>
    <scope>NUCLEOTIDE SEQUENCE [LARGE SCALE GENOMIC DNA]</scope>
</reference>
<dbReference type="AlphaFoldDB" id="A0AAV2KRE0"/>
<dbReference type="InterPro" id="IPR050579">
    <property type="entry name" value="PMP-22/EMP/MP20-like"/>
</dbReference>
<evidence type="ECO:0000256" key="5">
    <source>
        <dbReference type="ARBA" id="ARBA00023136"/>
    </source>
</evidence>
<evidence type="ECO:0000256" key="2">
    <source>
        <dbReference type="ARBA" id="ARBA00006864"/>
    </source>
</evidence>
<accession>A0AAV2KRE0</accession>
<keyword evidence="8" id="KW-1185">Reference proteome</keyword>
<comment type="subcellular location">
    <subcellularLocation>
        <location evidence="1">Membrane</location>
        <topology evidence="1">Multi-pass membrane protein</topology>
    </subcellularLocation>
</comment>
<dbReference type="Pfam" id="PF00822">
    <property type="entry name" value="PMP22_Claudin"/>
    <property type="match status" value="1"/>
</dbReference>
<comment type="similarity">
    <text evidence="2">Belongs to the PMP-22/EMP/MP20 family.</text>
</comment>
<dbReference type="Gene3D" id="1.20.140.150">
    <property type="match status" value="1"/>
</dbReference>
<organism evidence="7 8">
    <name type="scientific">Knipowitschia caucasica</name>
    <name type="common">Caucasian dwarf goby</name>
    <name type="synonym">Pomatoschistus caucasicus</name>
    <dbReference type="NCBI Taxonomy" id="637954"/>
    <lineage>
        <taxon>Eukaryota</taxon>
        <taxon>Metazoa</taxon>
        <taxon>Chordata</taxon>
        <taxon>Craniata</taxon>
        <taxon>Vertebrata</taxon>
        <taxon>Euteleostomi</taxon>
        <taxon>Actinopterygii</taxon>
        <taxon>Neopterygii</taxon>
        <taxon>Teleostei</taxon>
        <taxon>Neoteleostei</taxon>
        <taxon>Acanthomorphata</taxon>
        <taxon>Gobiaria</taxon>
        <taxon>Gobiiformes</taxon>
        <taxon>Gobioidei</taxon>
        <taxon>Gobiidae</taxon>
        <taxon>Gobiinae</taxon>
        <taxon>Knipowitschia</taxon>
    </lineage>
</organism>
<evidence type="ECO:0000256" key="4">
    <source>
        <dbReference type="ARBA" id="ARBA00022989"/>
    </source>
</evidence>
<dbReference type="InterPro" id="IPR004032">
    <property type="entry name" value="PMP22_EMP_MP20"/>
</dbReference>
<dbReference type="InterPro" id="IPR004031">
    <property type="entry name" value="PMP22/EMP/MP20/Claudin"/>
</dbReference>
<dbReference type="GO" id="GO:0005886">
    <property type="term" value="C:plasma membrane"/>
    <property type="evidence" value="ECO:0007669"/>
    <property type="project" value="TreeGrafter"/>
</dbReference>
<keyword evidence="3 6" id="KW-0812">Transmembrane</keyword>
<sequence>MLPPLAGGGTVCGVAALVLLIVSTATDFWIQHRHIENWDNQGLWRYCISHRCRPHTIAVAFWDATRAFMLLSVLSCFAGVVLGLTAFTNGTKSRRVRTAGIALILSGRF</sequence>
<dbReference type="EMBL" id="OZ035824">
    <property type="protein sequence ID" value="CAL1592561.1"/>
    <property type="molecule type" value="Genomic_DNA"/>
</dbReference>
<evidence type="ECO:0000313" key="7">
    <source>
        <dbReference type="EMBL" id="CAL1592561.1"/>
    </source>
</evidence>
<gene>
    <name evidence="7" type="ORF">KC01_LOCUS21801</name>
</gene>
<keyword evidence="4 6" id="KW-1133">Transmembrane helix</keyword>
<evidence type="ECO:0000313" key="8">
    <source>
        <dbReference type="Proteomes" id="UP001497482"/>
    </source>
</evidence>